<feature type="compositionally biased region" description="Basic and acidic residues" evidence="1">
    <location>
        <begin position="131"/>
        <end position="168"/>
    </location>
</feature>
<feature type="compositionally biased region" description="Basic and acidic residues" evidence="1">
    <location>
        <begin position="108"/>
        <end position="123"/>
    </location>
</feature>
<dbReference type="CTD" id="20248456"/>
<name>V4AWM3_LOTGI</name>
<feature type="region of interest" description="Disordered" evidence="1">
    <location>
        <begin position="263"/>
        <end position="295"/>
    </location>
</feature>
<proteinExistence type="predicted"/>
<feature type="compositionally biased region" description="Basic and acidic residues" evidence="1">
    <location>
        <begin position="276"/>
        <end position="295"/>
    </location>
</feature>
<protein>
    <submittedName>
        <fullName evidence="3">Uncharacterized protein</fullName>
    </submittedName>
</protein>
<feature type="compositionally biased region" description="Basic and acidic residues" evidence="1">
    <location>
        <begin position="177"/>
        <end position="191"/>
    </location>
</feature>
<dbReference type="EMBL" id="KB201037">
    <property type="protein sequence ID" value="ESO99405.1"/>
    <property type="molecule type" value="Genomic_DNA"/>
</dbReference>
<feature type="chain" id="PRO_5013379821" evidence="2">
    <location>
        <begin position="16"/>
        <end position="437"/>
    </location>
</feature>
<dbReference type="OrthoDB" id="6145446at2759"/>
<organism evidence="3 4">
    <name type="scientific">Lottia gigantea</name>
    <name type="common">Giant owl limpet</name>
    <dbReference type="NCBI Taxonomy" id="225164"/>
    <lineage>
        <taxon>Eukaryota</taxon>
        <taxon>Metazoa</taxon>
        <taxon>Spiralia</taxon>
        <taxon>Lophotrochozoa</taxon>
        <taxon>Mollusca</taxon>
        <taxon>Gastropoda</taxon>
        <taxon>Patellogastropoda</taxon>
        <taxon>Lottioidea</taxon>
        <taxon>Lottiidae</taxon>
        <taxon>Lottia</taxon>
    </lineage>
</organism>
<dbReference type="Proteomes" id="UP000030746">
    <property type="component" value="Unassembled WGS sequence"/>
</dbReference>
<keyword evidence="2" id="KW-0732">Signal</keyword>
<feature type="region of interest" description="Disordered" evidence="1">
    <location>
        <begin position="45"/>
        <end position="221"/>
    </location>
</feature>
<reference evidence="3 4" key="1">
    <citation type="journal article" date="2013" name="Nature">
        <title>Insights into bilaterian evolution from three spiralian genomes.</title>
        <authorList>
            <person name="Simakov O."/>
            <person name="Marletaz F."/>
            <person name="Cho S.J."/>
            <person name="Edsinger-Gonzales E."/>
            <person name="Havlak P."/>
            <person name="Hellsten U."/>
            <person name="Kuo D.H."/>
            <person name="Larsson T."/>
            <person name="Lv J."/>
            <person name="Arendt D."/>
            <person name="Savage R."/>
            <person name="Osoegawa K."/>
            <person name="de Jong P."/>
            <person name="Grimwood J."/>
            <person name="Chapman J.A."/>
            <person name="Shapiro H."/>
            <person name="Aerts A."/>
            <person name="Otillar R.P."/>
            <person name="Terry A.Y."/>
            <person name="Boore J.L."/>
            <person name="Grigoriev I.V."/>
            <person name="Lindberg D.R."/>
            <person name="Seaver E.C."/>
            <person name="Weisblat D.A."/>
            <person name="Putnam N.H."/>
            <person name="Rokhsar D.S."/>
        </authorList>
    </citation>
    <scope>NUCLEOTIDE SEQUENCE [LARGE SCALE GENOMIC DNA]</scope>
</reference>
<feature type="compositionally biased region" description="Basic and acidic residues" evidence="1">
    <location>
        <begin position="198"/>
        <end position="217"/>
    </location>
</feature>
<dbReference type="KEGG" id="lgi:LOTGIDRAFT_231067"/>
<feature type="signal peptide" evidence="2">
    <location>
        <begin position="1"/>
        <end position="15"/>
    </location>
</feature>
<feature type="compositionally biased region" description="Basic and acidic residues" evidence="1">
    <location>
        <begin position="53"/>
        <end position="74"/>
    </location>
</feature>
<sequence length="437" mass="51161">MQLLFLICLLPTVIGHGDRRGGHDDMDTGKTGHLRVRGKIMMVKGGEWSGHGMDSHEDGSRWGEWSKRHDDNRRKMSGPMHGKKWWENYNSESGDRGMRKRHGQKPWSKMDRDDVDTMDKEWSMEDGDDEERGKWRKDGYRHGRGDRDEDDQERGKWRKDGYRHGKGDQDEDDEERGEWRKDGFRHGKGDRDEDDEGTDKWEMDGFRHGKDQRRQEYNHGNMHGYRMHPKWTTGGNSKEDEVRRAYFRFFGRFNMMKGGREMMDRDQRHGSGKSRGHGDDNDGDANDHDGEMMKGDKNKYSAMMMEDKLKKGMKMLYKQDPHVLGKLITLSFLKMCECEGDSASKLLKKFVAKAEHSDDMEEDTKRPKLPEIPDFGSDTTAKLAFLKNLTEEQRKMLFGYDLVRNMCEAAKTYMVKSKEFYDQYFTDSMMSTTVSTP</sequence>
<evidence type="ECO:0000256" key="1">
    <source>
        <dbReference type="SAM" id="MobiDB-lite"/>
    </source>
</evidence>
<gene>
    <name evidence="3" type="ORF">LOTGIDRAFT_231067</name>
</gene>
<dbReference type="AlphaFoldDB" id="V4AWM3"/>
<evidence type="ECO:0000256" key="2">
    <source>
        <dbReference type="SAM" id="SignalP"/>
    </source>
</evidence>
<dbReference type="RefSeq" id="XP_009049895.1">
    <property type="nucleotide sequence ID" value="XM_009051647.1"/>
</dbReference>
<evidence type="ECO:0000313" key="4">
    <source>
        <dbReference type="Proteomes" id="UP000030746"/>
    </source>
</evidence>
<accession>V4AWM3</accession>
<dbReference type="HOGENOM" id="CLU_627452_0_0_1"/>
<keyword evidence="4" id="KW-1185">Reference proteome</keyword>
<dbReference type="GeneID" id="20248456"/>
<evidence type="ECO:0000313" key="3">
    <source>
        <dbReference type="EMBL" id="ESO99405.1"/>
    </source>
</evidence>